<dbReference type="AlphaFoldDB" id="A0A7X0JIH4"/>
<gene>
    <name evidence="2" type="ORF">F4695_001553</name>
</gene>
<feature type="chain" id="PRO_5030812416" description="Lectin-like protein BA14k" evidence="1">
    <location>
        <begin position="28"/>
        <end position="103"/>
    </location>
</feature>
<proteinExistence type="predicted"/>
<sequence>MRNVAKLASIVSFSSLMFAAFVAPANAFQFPEPQANAEAFGGNSVSAYAENGQGSATANSSKLSPSEVRHITWCAARYRLSYDAVNDVHIGEGGVQSKCISPR</sequence>
<name>A0A7X0JIH4_9HYPH</name>
<dbReference type="RefSeq" id="WP_174196950.1">
    <property type="nucleotide sequence ID" value="NZ_JACHBU010000002.1"/>
</dbReference>
<evidence type="ECO:0008006" key="4">
    <source>
        <dbReference type="Google" id="ProtNLM"/>
    </source>
</evidence>
<accession>A0A7X0JIH4</accession>
<dbReference type="Proteomes" id="UP000585437">
    <property type="component" value="Unassembled WGS sequence"/>
</dbReference>
<feature type="signal peptide" evidence="1">
    <location>
        <begin position="1"/>
        <end position="27"/>
    </location>
</feature>
<organism evidence="2 3">
    <name type="scientific">Rhizobium soli</name>
    <dbReference type="NCBI Taxonomy" id="424798"/>
    <lineage>
        <taxon>Bacteria</taxon>
        <taxon>Pseudomonadati</taxon>
        <taxon>Pseudomonadota</taxon>
        <taxon>Alphaproteobacteria</taxon>
        <taxon>Hyphomicrobiales</taxon>
        <taxon>Rhizobiaceae</taxon>
        <taxon>Rhizobium/Agrobacterium group</taxon>
        <taxon>Rhizobium</taxon>
    </lineage>
</organism>
<keyword evidence="3" id="KW-1185">Reference proteome</keyword>
<comment type="caution">
    <text evidence="2">The sequence shown here is derived from an EMBL/GenBank/DDBJ whole genome shotgun (WGS) entry which is preliminary data.</text>
</comment>
<protein>
    <recommendedName>
        <fullName evidence="4">Lectin-like protein BA14k</fullName>
    </recommendedName>
</protein>
<keyword evidence="1" id="KW-0732">Signal</keyword>
<evidence type="ECO:0000313" key="2">
    <source>
        <dbReference type="EMBL" id="MBB6508221.1"/>
    </source>
</evidence>
<evidence type="ECO:0000256" key="1">
    <source>
        <dbReference type="SAM" id="SignalP"/>
    </source>
</evidence>
<reference evidence="2 3" key="1">
    <citation type="submission" date="2020-08" db="EMBL/GenBank/DDBJ databases">
        <title>The Agave Microbiome: Exploring the role of microbial communities in plant adaptations to desert environments.</title>
        <authorList>
            <person name="Partida-Martinez L.P."/>
        </authorList>
    </citation>
    <scope>NUCLEOTIDE SEQUENCE [LARGE SCALE GENOMIC DNA]</scope>
    <source>
        <strain evidence="2 3">AS3.12</strain>
    </source>
</reference>
<dbReference type="EMBL" id="JACHBU010000002">
    <property type="protein sequence ID" value="MBB6508221.1"/>
    <property type="molecule type" value="Genomic_DNA"/>
</dbReference>
<evidence type="ECO:0000313" key="3">
    <source>
        <dbReference type="Proteomes" id="UP000585437"/>
    </source>
</evidence>